<dbReference type="InterPro" id="IPR047661">
    <property type="entry name" value="IstB"/>
</dbReference>
<evidence type="ECO:0000256" key="1">
    <source>
        <dbReference type="ARBA" id="ARBA00022741"/>
    </source>
</evidence>
<dbReference type="Pfam" id="PF01695">
    <property type="entry name" value="IstB_IS21"/>
    <property type="match status" value="1"/>
</dbReference>
<dbReference type="InterPro" id="IPR002611">
    <property type="entry name" value="IstB_ATP-bd"/>
</dbReference>
<dbReference type="PANTHER" id="PTHR30050:SF4">
    <property type="entry name" value="ATP-BINDING PROTEIN RV3427C IN INSERTION SEQUENCE-RELATED"/>
    <property type="match status" value="1"/>
</dbReference>
<dbReference type="PANTHER" id="PTHR30050">
    <property type="entry name" value="CHROMOSOMAL REPLICATION INITIATOR PROTEIN DNAA"/>
    <property type="match status" value="1"/>
</dbReference>
<accession>A0A381UK25</accession>
<dbReference type="InterPro" id="IPR028350">
    <property type="entry name" value="DNAC/IstB-like"/>
</dbReference>
<evidence type="ECO:0000313" key="4">
    <source>
        <dbReference type="EMBL" id="SVA28324.1"/>
    </source>
</evidence>
<evidence type="ECO:0000259" key="3">
    <source>
        <dbReference type="Pfam" id="PF01695"/>
    </source>
</evidence>
<dbReference type="Gene3D" id="3.40.50.300">
    <property type="entry name" value="P-loop containing nucleotide triphosphate hydrolases"/>
    <property type="match status" value="1"/>
</dbReference>
<organism evidence="4">
    <name type="scientific">marine metagenome</name>
    <dbReference type="NCBI Taxonomy" id="408172"/>
    <lineage>
        <taxon>unclassified sequences</taxon>
        <taxon>metagenomes</taxon>
        <taxon>ecological metagenomes</taxon>
    </lineage>
</organism>
<dbReference type="CDD" id="cd00009">
    <property type="entry name" value="AAA"/>
    <property type="match status" value="1"/>
</dbReference>
<gene>
    <name evidence="4" type="ORF">METZ01_LOCUS81178</name>
</gene>
<dbReference type="AlphaFoldDB" id="A0A381UK25"/>
<protein>
    <recommendedName>
        <fullName evidence="3">IstB-like ATP-binding domain-containing protein</fullName>
    </recommendedName>
</protein>
<dbReference type="GO" id="GO:0006260">
    <property type="term" value="P:DNA replication"/>
    <property type="evidence" value="ECO:0007669"/>
    <property type="project" value="TreeGrafter"/>
</dbReference>
<keyword evidence="2" id="KW-0067">ATP-binding</keyword>
<evidence type="ECO:0000256" key="2">
    <source>
        <dbReference type="ARBA" id="ARBA00022840"/>
    </source>
</evidence>
<reference evidence="4" key="1">
    <citation type="submission" date="2018-05" db="EMBL/GenBank/DDBJ databases">
        <authorList>
            <person name="Lanie J.A."/>
            <person name="Ng W.-L."/>
            <person name="Kazmierczak K.M."/>
            <person name="Andrzejewski T.M."/>
            <person name="Davidsen T.M."/>
            <person name="Wayne K.J."/>
            <person name="Tettelin H."/>
            <person name="Glass J.I."/>
            <person name="Rusch D."/>
            <person name="Podicherti R."/>
            <person name="Tsui H.-C.T."/>
            <person name="Winkler M.E."/>
        </authorList>
    </citation>
    <scope>NUCLEOTIDE SEQUENCE</scope>
</reference>
<dbReference type="GO" id="GO:0005524">
    <property type="term" value="F:ATP binding"/>
    <property type="evidence" value="ECO:0007669"/>
    <property type="project" value="UniProtKB-KW"/>
</dbReference>
<dbReference type="NCBIfam" id="NF038214">
    <property type="entry name" value="IS21_help_AAA"/>
    <property type="match status" value="1"/>
</dbReference>
<name>A0A381UK25_9ZZZZ</name>
<keyword evidence="1" id="KW-0547">Nucleotide-binding</keyword>
<feature type="domain" description="IstB-like ATP-binding" evidence="3">
    <location>
        <begin position="12"/>
        <end position="243"/>
    </location>
</feature>
<dbReference type="EMBL" id="UINC01006569">
    <property type="protein sequence ID" value="SVA28324.1"/>
    <property type="molecule type" value="Genomic_DNA"/>
</dbReference>
<dbReference type="InterPro" id="IPR027417">
    <property type="entry name" value="P-loop_NTPase"/>
</dbReference>
<dbReference type="PIRSF" id="PIRSF003073">
    <property type="entry name" value="DNAC_TnpB_IstB"/>
    <property type="match status" value="1"/>
</dbReference>
<dbReference type="SUPFAM" id="SSF52540">
    <property type="entry name" value="P-loop containing nucleoside triphosphate hydrolases"/>
    <property type="match status" value="1"/>
</dbReference>
<proteinExistence type="predicted"/>
<sequence>MINPIPELTPLLKQLRLSGMTDSLAMRNREAIEHQLSYPDFLALLVQDEVARRDQKKYVTRLRRAGFRGNKTLESFDLNANPNLNRAYINELADCRFIDEHVAVLLAGPCGTGKSHLAQAIGHCAVQKGIDVLFFTQAKLLANLHAARATNTYEKRFQTLAKVDLLIIDDFGLKPLKSPQDEDFHDLIDERYEQKSTIITSNLDFSEWGQAFPNKLLGAATLDRLRHNAYRLVLEGESYRKLRENKDQTGRGEKSKK</sequence>